<dbReference type="PROSITE" id="PS00674">
    <property type="entry name" value="AAA"/>
    <property type="match status" value="1"/>
</dbReference>
<dbReference type="Gene3D" id="1.10.8.60">
    <property type="match status" value="1"/>
</dbReference>
<dbReference type="EMBL" id="ML178814">
    <property type="protein sequence ID" value="TFL07644.1"/>
    <property type="molecule type" value="Genomic_DNA"/>
</dbReference>
<dbReference type="InterPro" id="IPR041569">
    <property type="entry name" value="AAA_lid_3"/>
</dbReference>
<evidence type="ECO:0000313" key="8">
    <source>
        <dbReference type="EMBL" id="TFL07644.1"/>
    </source>
</evidence>
<dbReference type="SUPFAM" id="SSF52540">
    <property type="entry name" value="P-loop containing nucleoside triphosphate hydrolases"/>
    <property type="match status" value="1"/>
</dbReference>
<sequence length="1095" mass="119381">MRSCSLLPRRFISKGHRSTPSFLLVRPSKQRLAVSAPALSRRNSGPKAPSRTTSKQLSTATASCTTEAQPGTKLEEKNESSNAAVSSGSGPENPPEADEPSKEPPSPSAEEPEKVRTRRTRLNVAPREPETAVLPDELDILFDPWVSEKQNQPQTLPPSDVFEGALHNLHVALHPHTQHQATYPSQTSSRVEPTLALYCPIEGGDYILDATVRELARATDAEVVTLDSVHMAAGEWGMFGKAATAIQLPENPLHFATHQPPSTPPRRSRSRDEREESDGPPSYILGAPQMTFTVMAPPGTQGRAVLTKRTQPPSKLRIFFDTVIDVRSTSPDASSSTSSSSSNTSSSTSRPRIIYVRDYTTLASTSSAWYPELLAAVHQRRKGPTSRPSSPVPNPTVIIFGISPPLMSPNPHIRSPAPPAKTGGRPTPTTHSRKSAIRSPANDWGEDDQAGIAREARMKDRLRKWERGLSALQEEIPGLSTVEGEEEDSGEAPEGIAGLLGGLFGGGSRPSPFRGPPLSASSSYFRTSVVVPETRTAEDEHACRVSRRREINQLTMRMAIGQLGGTTQDLDLASPLLPPDHVFEGEEGHRVEEGAKEALSAIWSDWGRRLESWSSVQKIADNALGNVIGLKGRNWYSNPPTLEPTMVPWSFIWWAWLNQRMTKKVKRAWLKEIDGSDKTAAEDGEGEAAAQEELVDEVIEKIKQDPDLDIHEQRLLPCIVNAVTMQPTFAQVHLPPHTIDSVRTMVSLPLLYPAVFRQGILKEHAMTGCLLFGPPGTGKTLLVKALAKEAGCRMMNVSPSDVMDMYVGEGEKLVKAVFSLARRLSPCVVFLDEIDALFGARMSARDSGGAFAHRGVITEFMQEMDGLKSSKDDNVIVIGATNRPFDLDDAVLRRLPRRLLVDLPGEAERAEILKIMLRDEILSPSVDLQKLARDTASFSGSDLKHLCVSAALNAVKERVVVPWSISGKLGSSSAPKKETETEQATASTFTDNSAETALGTQEAASGEPNDAEAAAIRILRPHNFAQALTEITPTASDSLSALVKKWNDDFGEGRKDRKKQQVWGKGIFGFVDKVKVEDDGRILPESPSGAQEMRR</sequence>
<feature type="domain" description="AAA+ ATPase" evidence="7">
    <location>
        <begin position="765"/>
        <end position="905"/>
    </location>
</feature>
<keyword evidence="4" id="KW-0067">ATP-binding</keyword>
<dbReference type="InterPro" id="IPR003593">
    <property type="entry name" value="AAA+_ATPase"/>
</dbReference>
<dbReference type="InterPro" id="IPR027417">
    <property type="entry name" value="P-loop_NTPase"/>
</dbReference>
<dbReference type="Proteomes" id="UP000305067">
    <property type="component" value="Unassembled WGS sequence"/>
</dbReference>
<feature type="compositionally biased region" description="Polar residues" evidence="6">
    <location>
        <begin position="982"/>
        <end position="994"/>
    </location>
</feature>
<feature type="region of interest" description="Disordered" evidence="6">
    <location>
        <begin position="328"/>
        <end position="349"/>
    </location>
</feature>
<evidence type="ECO:0000256" key="4">
    <source>
        <dbReference type="ARBA" id="ARBA00022840"/>
    </source>
</evidence>
<feature type="region of interest" description="Disordered" evidence="6">
    <location>
        <begin position="253"/>
        <end position="286"/>
    </location>
</feature>
<evidence type="ECO:0000256" key="5">
    <source>
        <dbReference type="ARBA" id="ARBA00023128"/>
    </source>
</evidence>
<dbReference type="GO" id="GO:0016887">
    <property type="term" value="F:ATP hydrolysis activity"/>
    <property type="evidence" value="ECO:0007669"/>
    <property type="project" value="InterPro"/>
</dbReference>
<evidence type="ECO:0000256" key="2">
    <source>
        <dbReference type="ARBA" id="ARBA00022741"/>
    </source>
</evidence>
<keyword evidence="9" id="KW-1185">Reference proteome</keyword>
<feature type="region of interest" description="Disordered" evidence="6">
    <location>
        <begin position="414"/>
        <end position="447"/>
    </location>
</feature>
<evidence type="ECO:0000313" key="9">
    <source>
        <dbReference type="Proteomes" id="UP000305067"/>
    </source>
</evidence>
<accession>A0A5C3R894</accession>
<dbReference type="Pfam" id="PF17862">
    <property type="entry name" value="AAA_lid_3"/>
    <property type="match status" value="1"/>
</dbReference>
<dbReference type="InterPro" id="IPR051701">
    <property type="entry name" value="Mito_OM_Translocase_MSP1"/>
</dbReference>
<dbReference type="SMART" id="SM00382">
    <property type="entry name" value="AAA"/>
    <property type="match status" value="1"/>
</dbReference>
<evidence type="ECO:0000256" key="1">
    <source>
        <dbReference type="ARBA" id="ARBA00004572"/>
    </source>
</evidence>
<evidence type="ECO:0000259" key="7">
    <source>
        <dbReference type="SMART" id="SM00382"/>
    </source>
</evidence>
<dbReference type="OrthoDB" id="39734at2759"/>
<dbReference type="GO" id="GO:0005524">
    <property type="term" value="F:ATP binding"/>
    <property type="evidence" value="ECO:0007669"/>
    <property type="project" value="UniProtKB-KW"/>
</dbReference>
<name>A0A5C3R894_9AGAR</name>
<keyword evidence="5" id="KW-0496">Mitochondrion</keyword>
<reference evidence="8 9" key="1">
    <citation type="journal article" date="2019" name="Nat. Ecol. Evol.">
        <title>Megaphylogeny resolves global patterns of mushroom evolution.</title>
        <authorList>
            <person name="Varga T."/>
            <person name="Krizsan K."/>
            <person name="Foldi C."/>
            <person name="Dima B."/>
            <person name="Sanchez-Garcia M."/>
            <person name="Sanchez-Ramirez S."/>
            <person name="Szollosi G.J."/>
            <person name="Szarkandi J.G."/>
            <person name="Papp V."/>
            <person name="Albert L."/>
            <person name="Andreopoulos W."/>
            <person name="Angelini C."/>
            <person name="Antonin V."/>
            <person name="Barry K.W."/>
            <person name="Bougher N.L."/>
            <person name="Buchanan P."/>
            <person name="Buyck B."/>
            <person name="Bense V."/>
            <person name="Catcheside P."/>
            <person name="Chovatia M."/>
            <person name="Cooper J."/>
            <person name="Damon W."/>
            <person name="Desjardin D."/>
            <person name="Finy P."/>
            <person name="Geml J."/>
            <person name="Haridas S."/>
            <person name="Hughes K."/>
            <person name="Justo A."/>
            <person name="Karasinski D."/>
            <person name="Kautmanova I."/>
            <person name="Kiss B."/>
            <person name="Kocsube S."/>
            <person name="Kotiranta H."/>
            <person name="LaButti K.M."/>
            <person name="Lechner B.E."/>
            <person name="Liimatainen K."/>
            <person name="Lipzen A."/>
            <person name="Lukacs Z."/>
            <person name="Mihaltcheva S."/>
            <person name="Morgado L.N."/>
            <person name="Niskanen T."/>
            <person name="Noordeloos M.E."/>
            <person name="Ohm R.A."/>
            <person name="Ortiz-Santana B."/>
            <person name="Ovrebo C."/>
            <person name="Racz N."/>
            <person name="Riley R."/>
            <person name="Savchenko A."/>
            <person name="Shiryaev A."/>
            <person name="Soop K."/>
            <person name="Spirin V."/>
            <person name="Szebenyi C."/>
            <person name="Tomsovsky M."/>
            <person name="Tulloss R.E."/>
            <person name="Uehling J."/>
            <person name="Grigoriev I.V."/>
            <person name="Vagvolgyi C."/>
            <person name="Papp T."/>
            <person name="Martin F.M."/>
            <person name="Miettinen O."/>
            <person name="Hibbett D.S."/>
            <person name="Nagy L.G."/>
        </authorList>
    </citation>
    <scope>NUCLEOTIDE SEQUENCE [LARGE SCALE GENOMIC DNA]</scope>
    <source>
        <strain evidence="8 9">CBS 309.79</strain>
    </source>
</reference>
<feature type="compositionally biased region" description="Polar residues" evidence="6">
    <location>
        <begin position="80"/>
        <end position="90"/>
    </location>
</feature>
<evidence type="ECO:0000256" key="6">
    <source>
        <dbReference type="SAM" id="MobiDB-lite"/>
    </source>
</evidence>
<keyword evidence="3" id="KW-0472">Membrane</keyword>
<feature type="region of interest" description="Disordered" evidence="6">
    <location>
        <begin position="31"/>
        <end position="130"/>
    </location>
</feature>
<feature type="compositionally biased region" description="Gly residues" evidence="6">
    <location>
        <begin position="498"/>
        <end position="508"/>
    </location>
</feature>
<keyword evidence="3" id="KW-1000">Mitochondrion outer membrane</keyword>
<comment type="subcellular location">
    <subcellularLocation>
        <location evidence="1">Mitochondrion outer membrane</location>
        <topology evidence="1">Single-pass membrane protein</topology>
    </subcellularLocation>
</comment>
<dbReference type="Gene3D" id="3.40.50.300">
    <property type="entry name" value="P-loop containing nucleotide triphosphate hydrolases"/>
    <property type="match status" value="1"/>
</dbReference>
<feature type="region of interest" description="Disordered" evidence="6">
    <location>
        <begin position="480"/>
        <end position="519"/>
    </location>
</feature>
<dbReference type="PANTHER" id="PTHR45644">
    <property type="entry name" value="AAA ATPASE, PUTATIVE (AFU_ORTHOLOGUE AFUA_2G12920)-RELATED-RELATED"/>
    <property type="match status" value="1"/>
</dbReference>
<dbReference type="STRING" id="1884261.A0A5C3R894"/>
<proteinExistence type="predicted"/>
<dbReference type="InterPro" id="IPR003960">
    <property type="entry name" value="ATPase_AAA_CS"/>
</dbReference>
<organism evidence="8 9">
    <name type="scientific">Pterulicium gracile</name>
    <dbReference type="NCBI Taxonomy" id="1884261"/>
    <lineage>
        <taxon>Eukaryota</taxon>
        <taxon>Fungi</taxon>
        <taxon>Dikarya</taxon>
        <taxon>Basidiomycota</taxon>
        <taxon>Agaricomycotina</taxon>
        <taxon>Agaricomycetes</taxon>
        <taxon>Agaricomycetidae</taxon>
        <taxon>Agaricales</taxon>
        <taxon>Pleurotineae</taxon>
        <taxon>Pterulaceae</taxon>
        <taxon>Pterulicium</taxon>
    </lineage>
</organism>
<keyword evidence="2" id="KW-0547">Nucleotide-binding</keyword>
<dbReference type="PANTHER" id="PTHR45644:SF56">
    <property type="entry name" value="AAA ATPASE, PUTATIVE (AFU_ORTHOLOGUE AFUA_2G12920)-RELATED"/>
    <property type="match status" value="1"/>
</dbReference>
<evidence type="ECO:0000256" key="3">
    <source>
        <dbReference type="ARBA" id="ARBA00022787"/>
    </source>
</evidence>
<gene>
    <name evidence="8" type="ORF">BDV98DRAFT_558218</name>
</gene>
<dbReference type="GO" id="GO:0005741">
    <property type="term" value="C:mitochondrial outer membrane"/>
    <property type="evidence" value="ECO:0007669"/>
    <property type="project" value="UniProtKB-SubCell"/>
</dbReference>
<dbReference type="Pfam" id="PF00004">
    <property type="entry name" value="AAA"/>
    <property type="match status" value="1"/>
</dbReference>
<dbReference type="AlphaFoldDB" id="A0A5C3R894"/>
<feature type="region of interest" description="Disordered" evidence="6">
    <location>
        <begin position="969"/>
        <end position="994"/>
    </location>
</feature>
<dbReference type="InterPro" id="IPR003959">
    <property type="entry name" value="ATPase_AAA_core"/>
</dbReference>
<feature type="compositionally biased region" description="Polar residues" evidence="6">
    <location>
        <begin position="50"/>
        <end position="69"/>
    </location>
</feature>
<protein>
    <recommendedName>
        <fullName evidence="7">AAA+ ATPase domain-containing protein</fullName>
    </recommendedName>
</protein>